<dbReference type="Proteomes" id="UP001275084">
    <property type="component" value="Unassembled WGS sequence"/>
</dbReference>
<evidence type="ECO:0000313" key="1">
    <source>
        <dbReference type="EMBL" id="KAK3363146.1"/>
    </source>
</evidence>
<comment type="caution">
    <text evidence="1">The sequence shown here is derived from an EMBL/GenBank/DDBJ whole genome shotgun (WGS) entry which is preliminary data.</text>
</comment>
<keyword evidence="2" id="KW-1185">Reference proteome</keyword>
<gene>
    <name evidence="1" type="ORF">B0T25DRAFT_31554</name>
</gene>
<dbReference type="AlphaFoldDB" id="A0AAJ0HUH5"/>
<name>A0AAJ0HUH5_9PEZI</name>
<evidence type="ECO:0000313" key="2">
    <source>
        <dbReference type="Proteomes" id="UP001275084"/>
    </source>
</evidence>
<organism evidence="1 2">
    <name type="scientific">Lasiosphaeria hispida</name>
    <dbReference type="NCBI Taxonomy" id="260671"/>
    <lineage>
        <taxon>Eukaryota</taxon>
        <taxon>Fungi</taxon>
        <taxon>Dikarya</taxon>
        <taxon>Ascomycota</taxon>
        <taxon>Pezizomycotina</taxon>
        <taxon>Sordariomycetes</taxon>
        <taxon>Sordariomycetidae</taxon>
        <taxon>Sordariales</taxon>
        <taxon>Lasiosphaeriaceae</taxon>
        <taxon>Lasiosphaeria</taxon>
    </lineage>
</organism>
<proteinExistence type="predicted"/>
<sequence>MSTVGYYAVQPCKSFKQIHGKYRFSRARVGQGTDFSDHDDFPIFFFYHDDPSDTEDPQALTHKYQIRYTRGFDGGKPPKLVFWTNGLCFATPWSSENENVKFSRGVVLGHLVPEIGPLPPRTQWAESSHINLIQVPRSLPISSSSQLSSTQFPPSVPITRVQAIPILCQPFDPALAPMRHYRYFVSRLEYRQSQVLDLERSYRFHHQYKFPAPPLSS</sequence>
<reference evidence="1" key="1">
    <citation type="journal article" date="2023" name="Mol. Phylogenet. Evol.">
        <title>Genome-scale phylogeny and comparative genomics of the fungal order Sordariales.</title>
        <authorList>
            <person name="Hensen N."/>
            <person name="Bonometti L."/>
            <person name="Westerberg I."/>
            <person name="Brannstrom I.O."/>
            <person name="Guillou S."/>
            <person name="Cros-Aarteil S."/>
            <person name="Calhoun S."/>
            <person name="Haridas S."/>
            <person name="Kuo A."/>
            <person name="Mondo S."/>
            <person name="Pangilinan J."/>
            <person name="Riley R."/>
            <person name="LaButti K."/>
            <person name="Andreopoulos B."/>
            <person name="Lipzen A."/>
            <person name="Chen C."/>
            <person name="Yan M."/>
            <person name="Daum C."/>
            <person name="Ng V."/>
            <person name="Clum A."/>
            <person name="Steindorff A."/>
            <person name="Ohm R.A."/>
            <person name="Martin F."/>
            <person name="Silar P."/>
            <person name="Natvig D.O."/>
            <person name="Lalanne C."/>
            <person name="Gautier V."/>
            <person name="Ament-Velasquez S.L."/>
            <person name="Kruys A."/>
            <person name="Hutchinson M.I."/>
            <person name="Powell A.J."/>
            <person name="Barry K."/>
            <person name="Miller A.N."/>
            <person name="Grigoriev I.V."/>
            <person name="Debuchy R."/>
            <person name="Gladieux P."/>
            <person name="Hiltunen Thoren M."/>
            <person name="Johannesson H."/>
        </authorList>
    </citation>
    <scope>NUCLEOTIDE SEQUENCE</scope>
    <source>
        <strain evidence="1">CBS 955.72</strain>
    </source>
</reference>
<reference evidence="1" key="2">
    <citation type="submission" date="2023-06" db="EMBL/GenBank/DDBJ databases">
        <authorList>
            <consortium name="Lawrence Berkeley National Laboratory"/>
            <person name="Haridas S."/>
            <person name="Hensen N."/>
            <person name="Bonometti L."/>
            <person name="Westerberg I."/>
            <person name="Brannstrom I.O."/>
            <person name="Guillou S."/>
            <person name="Cros-Aarteil S."/>
            <person name="Calhoun S."/>
            <person name="Kuo A."/>
            <person name="Mondo S."/>
            <person name="Pangilinan J."/>
            <person name="Riley R."/>
            <person name="Labutti K."/>
            <person name="Andreopoulos B."/>
            <person name="Lipzen A."/>
            <person name="Chen C."/>
            <person name="Yanf M."/>
            <person name="Daum C."/>
            <person name="Ng V."/>
            <person name="Clum A."/>
            <person name="Steindorff A."/>
            <person name="Ohm R."/>
            <person name="Martin F."/>
            <person name="Silar P."/>
            <person name="Natvig D."/>
            <person name="Lalanne C."/>
            <person name="Gautier V."/>
            <person name="Ament-Velasquez S.L."/>
            <person name="Kruys A."/>
            <person name="Hutchinson M.I."/>
            <person name="Powell A.J."/>
            <person name="Barry K."/>
            <person name="Miller A.N."/>
            <person name="Grigoriev I.V."/>
            <person name="Debuchy R."/>
            <person name="Gladieux P."/>
            <person name="Thoren M.H."/>
            <person name="Johannesson H."/>
        </authorList>
    </citation>
    <scope>NUCLEOTIDE SEQUENCE</scope>
    <source>
        <strain evidence="1">CBS 955.72</strain>
    </source>
</reference>
<dbReference type="EMBL" id="JAUIQD010000001">
    <property type="protein sequence ID" value="KAK3363146.1"/>
    <property type="molecule type" value="Genomic_DNA"/>
</dbReference>
<protein>
    <submittedName>
        <fullName evidence="1">Uncharacterized protein</fullName>
    </submittedName>
</protein>
<accession>A0AAJ0HUH5</accession>